<feature type="domain" description="Reverse transcriptase Ty1/copia-type" evidence="2">
    <location>
        <begin position="21"/>
        <end position="74"/>
    </location>
</feature>
<comment type="caution">
    <text evidence="3">The sequence shown here is derived from an EMBL/GenBank/DDBJ whole genome shotgun (WGS) entry which is preliminary data.</text>
</comment>
<dbReference type="Pfam" id="PF07727">
    <property type="entry name" value="RVT_2"/>
    <property type="match status" value="1"/>
</dbReference>
<name>A0A6L2JDN0_TANCI</name>
<proteinExistence type="predicted"/>
<dbReference type="InterPro" id="IPR013103">
    <property type="entry name" value="RVT_2"/>
</dbReference>
<evidence type="ECO:0000259" key="2">
    <source>
        <dbReference type="Pfam" id="PF07727"/>
    </source>
</evidence>
<feature type="compositionally biased region" description="Basic residues" evidence="1">
    <location>
        <begin position="207"/>
        <end position="219"/>
    </location>
</feature>
<dbReference type="AlphaFoldDB" id="A0A6L2JDN0"/>
<organism evidence="3">
    <name type="scientific">Tanacetum cinerariifolium</name>
    <name type="common">Dalmatian daisy</name>
    <name type="synonym">Chrysanthemum cinerariifolium</name>
    <dbReference type="NCBI Taxonomy" id="118510"/>
    <lineage>
        <taxon>Eukaryota</taxon>
        <taxon>Viridiplantae</taxon>
        <taxon>Streptophyta</taxon>
        <taxon>Embryophyta</taxon>
        <taxon>Tracheophyta</taxon>
        <taxon>Spermatophyta</taxon>
        <taxon>Magnoliopsida</taxon>
        <taxon>eudicotyledons</taxon>
        <taxon>Gunneridae</taxon>
        <taxon>Pentapetalae</taxon>
        <taxon>asterids</taxon>
        <taxon>campanulids</taxon>
        <taxon>Asterales</taxon>
        <taxon>Asteraceae</taxon>
        <taxon>Asteroideae</taxon>
        <taxon>Anthemideae</taxon>
        <taxon>Anthemidinae</taxon>
        <taxon>Tanacetum</taxon>
    </lineage>
</organism>
<accession>A0A6L2JDN0</accession>
<dbReference type="EMBL" id="BKCJ010000605">
    <property type="protein sequence ID" value="GEU34677.1"/>
    <property type="molecule type" value="Genomic_DNA"/>
</dbReference>
<protein>
    <submittedName>
        <fullName evidence="3">Ribonuclease H-like domain-containing protein</fullName>
    </submittedName>
</protein>
<feature type="compositionally biased region" description="Basic and acidic residues" evidence="1">
    <location>
        <begin position="290"/>
        <end position="300"/>
    </location>
</feature>
<evidence type="ECO:0000256" key="1">
    <source>
        <dbReference type="SAM" id="MobiDB-lite"/>
    </source>
</evidence>
<gene>
    <name evidence="3" type="ORF">Tci_006655</name>
</gene>
<evidence type="ECO:0000313" key="3">
    <source>
        <dbReference type="EMBL" id="GEU34677.1"/>
    </source>
</evidence>
<feature type="region of interest" description="Disordered" evidence="1">
    <location>
        <begin position="278"/>
        <end position="300"/>
    </location>
</feature>
<reference evidence="3" key="1">
    <citation type="journal article" date="2019" name="Sci. Rep.">
        <title>Draft genome of Tanacetum cinerariifolium, the natural source of mosquito coil.</title>
        <authorList>
            <person name="Yamashiro T."/>
            <person name="Shiraishi A."/>
            <person name="Satake H."/>
            <person name="Nakayama K."/>
        </authorList>
    </citation>
    <scope>NUCLEOTIDE SEQUENCE</scope>
</reference>
<feature type="region of interest" description="Disordered" evidence="1">
    <location>
        <begin position="174"/>
        <end position="232"/>
    </location>
</feature>
<feature type="compositionally biased region" description="Polar residues" evidence="1">
    <location>
        <begin position="182"/>
        <end position="192"/>
    </location>
</feature>
<sequence>MESLESWIPIVVGVRLFKLQQVWTLVDLPYGKRAIGTKWVYRNKKDKRGIVVRNKARLAAQGHTQEDRIDYDKIEKEVYVCQPPGFGDLEFPDKVYKVEKALYGLHQALRALMIGMGWQYNLDEIGVYTAVFIDEYDTPSHTKKVFANIRKKGTDFSGIVTPLFPSMLESKAVEGKGLRQPTKPQHTPTTALPSHVEPIHTVSSSSHPKKTQKRRKAKSKVIEIPQSSEPTNLDVDEAIHKERGDSVERAVTTAASLDAEQDNGTINRTQSMAIPIVHYPQEFSSGGRPRRQESMGDRPA</sequence>